<feature type="transmembrane region" description="Helical" evidence="7">
    <location>
        <begin position="181"/>
        <end position="202"/>
    </location>
</feature>
<dbReference type="InterPro" id="IPR006153">
    <property type="entry name" value="Cation/H_exchanger_TM"/>
</dbReference>
<comment type="similarity">
    <text evidence="2">Belongs to the monovalent cation:proton antiporter 2 (CPA2) transporter (TC 2.A.37) family.</text>
</comment>
<feature type="transmembrane region" description="Helical" evidence="7">
    <location>
        <begin position="291"/>
        <end position="313"/>
    </location>
</feature>
<dbReference type="PANTHER" id="PTHR42751">
    <property type="entry name" value="SODIUM/HYDROGEN EXCHANGER FAMILY/TRKA DOMAIN PROTEIN"/>
    <property type="match status" value="1"/>
</dbReference>
<proteinExistence type="inferred from homology"/>
<evidence type="ECO:0000256" key="1">
    <source>
        <dbReference type="ARBA" id="ARBA00004141"/>
    </source>
</evidence>
<evidence type="ECO:0000256" key="5">
    <source>
        <dbReference type="ARBA" id="ARBA00022989"/>
    </source>
</evidence>
<organism evidence="9 10">
    <name type="scientific">Candidatus Cytomitobacter primus</name>
    <dbReference type="NCBI Taxonomy" id="2066024"/>
    <lineage>
        <taxon>Bacteria</taxon>
        <taxon>Pseudomonadati</taxon>
        <taxon>Pseudomonadota</taxon>
        <taxon>Alphaproteobacteria</taxon>
        <taxon>Holosporales</taxon>
        <taxon>Holosporaceae</taxon>
        <taxon>Candidatus Cytomitobacter</taxon>
    </lineage>
</organism>
<dbReference type="GO" id="GO:0016020">
    <property type="term" value="C:membrane"/>
    <property type="evidence" value="ECO:0007669"/>
    <property type="project" value="UniProtKB-SubCell"/>
</dbReference>
<dbReference type="EMBL" id="CP043316">
    <property type="protein sequence ID" value="QEK38341.1"/>
    <property type="molecule type" value="Genomic_DNA"/>
</dbReference>
<dbReference type="GO" id="GO:1902600">
    <property type="term" value="P:proton transmembrane transport"/>
    <property type="evidence" value="ECO:0007669"/>
    <property type="project" value="InterPro"/>
</dbReference>
<feature type="domain" description="Cation/H+ exchanger transmembrane" evidence="8">
    <location>
        <begin position="20"/>
        <end position="367"/>
    </location>
</feature>
<keyword evidence="4 7" id="KW-0812">Transmembrane</keyword>
<dbReference type="OrthoDB" id="9781411at2"/>
<evidence type="ECO:0000313" key="9">
    <source>
        <dbReference type="EMBL" id="QEK38341.1"/>
    </source>
</evidence>
<evidence type="ECO:0000259" key="8">
    <source>
        <dbReference type="Pfam" id="PF00999"/>
    </source>
</evidence>
<feature type="transmembrane region" description="Helical" evidence="7">
    <location>
        <begin position="89"/>
        <end position="113"/>
    </location>
</feature>
<reference evidence="9 10" key="1">
    <citation type="submission" date="2019-08" db="EMBL/GenBank/DDBJ databases">
        <title>Highly reduced genomes of protist endosymbionts show evolutionary convergence.</title>
        <authorList>
            <person name="George E."/>
            <person name="Husnik F."/>
            <person name="Tashyreva D."/>
            <person name="Prokopchuk G."/>
            <person name="Horak A."/>
            <person name="Kwong W.K."/>
            <person name="Lukes J."/>
            <person name="Keeling P.J."/>
        </authorList>
    </citation>
    <scope>NUCLEOTIDE SEQUENCE [LARGE SCALE GENOMIC DNA]</scope>
    <source>
        <strain evidence="9">1604LC</strain>
    </source>
</reference>
<evidence type="ECO:0000256" key="3">
    <source>
        <dbReference type="ARBA" id="ARBA00022448"/>
    </source>
</evidence>
<feature type="transmembrane region" description="Helical" evidence="7">
    <location>
        <begin position="149"/>
        <end position="169"/>
    </location>
</feature>
<keyword evidence="10" id="KW-1185">Reference proteome</keyword>
<feature type="transmembrane region" description="Helical" evidence="7">
    <location>
        <begin position="358"/>
        <end position="380"/>
    </location>
</feature>
<feature type="transmembrane region" description="Helical" evidence="7">
    <location>
        <begin position="119"/>
        <end position="137"/>
    </location>
</feature>
<feature type="transmembrane region" description="Helical" evidence="7">
    <location>
        <begin position="6"/>
        <end position="27"/>
    </location>
</feature>
<dbReference type="GO" id="GO:0015297">
    <property type="term" value="F:antiporter activity"/>
    <property type="evidence" value="ECO:0007669"/>
    <property type="project" value="InterPro"/>
</dbReference>
<dbReference type="Gene3D" id="1.20.1530.20">
    <property type="match status" value="1"/>
</dbReference>
<keyword evidence="5 7" id="KW-1133">Transmembrane helix</keyword>
<keyword evidence="3" id="KW-0813">Transport</keyword>
<evidence type="ECO:0000256" key="2">
    <source>
        <dbReference type="ARBA" id="ARBA00005551"/>
    </source>
</evidence>
<dbReference type="PANTHER" id="PTHR42751:SF3">
    <property type="entry name" value="SODIUM_GLUTAMATE SYMPORTER"/>
    <property type="match status" value="1"/>
</dbReference>
<comment type="subcellular location">
    <subcellularLocation>
        <location evidence="1">Membrane</location>
        <topology evidence="1">Multi-pass membrane protein</topology>
    </subcellularLocation>
</comment>
<dbReference type="AlphaFoldDB" id="A0A5C0UF79"/>
<dbReference type="KEGG" id="cpri:FZC34_00155"/>
<dbReference type="InterPro" id="IPR038770">
    <property type="entry name" value="Na+/solute_symporter_sf"/>
</dbReference>
<evidence type="ECO:0000256" key="4">
    <source>
        <dbReference type="ARBA" id="ARBA00022692"/>
    </source>
</evidence>
<dbReference type="Pfam" id="PF00999">
    <property type="entry name" value="Na_H_Exchanger"/>
    <property type="match status" value="1"/>
</dbReference>
<feature type="transmembrane region" description="Helical" evidence="7">
    <location>
        <begin position="333"/>
        <end position="352"/>
    </location>
</feature>
<gene>
    <name evidence="9" type="ORF">FZC34_00155</name>
</gene>
<feature type="transmembrane region" description="Helical" evidence="7">
    <location>
        <begin position="34"/>
        <end position="52"/>
    </location>
</feature>
<evidence type="ECO:0000313" key="10">
    <source>
        <dbReference type="Proteomes" id="UP000325004"/>
    </source>
</evidence>
<dbReference type="Proteomes" id="UP000325004">
    <property type="component" value="Chromosome"/>
</dbReference>
<name>A0A5C0UF79_9PROT</name>
<keyword evidence="6 7" id="KW-0472">Membrane</keyword>
<feature type="transmembrane region" description="Helical" evidence="7">
    <location>
        <begin position="58"/>
        <end position="77"/>
    </location>
</feature>
<sequence length="387" mass="42780">MISMGFAEINQIAIVLTACTLMSLLFIKMKQPPILGYIFAGVILGPYTLKWIKNPEVIRIIGDYGMLIMLFTVGLKLNVYEFRKVWKTAIACVSIQTIFGLLISLLISCFFVLDAATIALITCMMALSSTAIAIKIMESSNEINTPVKSLVVSILIAQDLTLAPMIMILKSLIFNHSMHSLFIKIIISIASMIGTVMFLSKAQLKIVHKFFNSWVFKNAEINALISVTSCFGFAAISEYLGLSGVYGAFLCGFILGNAGPKNLLLAFSAPLSGMMMMSFFIYIGILFDIVFIMHNIISICLIVCVITMIKLLINTSSLKILGWKDRVALESSVLLSQISEFSFVLINIYSFHKNSIYLTNWIISTTVISLSAGALFIVMFKNMMDQA</sequence>
<evidence type="ECO:0000256" key="7">
    <source>
        <dbReference type="SAM" id="Phobius"/>
    </source>
</evidence>
<feature type="transmembrane region" description="Helical" evidence="7">
    <location>
        <begin position="263"/>
        <end position="285"/>
    </location>
</feature>
<feature type="transmembrane region" description="Helical" evidence="7">
    <location>
        <begin position="214"/>
        <end position="234"/>
    </location>
</feature>
<evidence type="ECO:0000256" key="6">
    <source>
        <dbReference type="ARBA" id="ARBA00023136"/>
    </source>
</evidence>
<protein>
    <recommendedName>
        <fullName evidence="8">Cation/H+ exchanger transmembrane domain-containing protein</fullName>
    </recommendedName>
</protein>
<accession>A0A5C0UF79</accession>